<keyword evidence="2" id="KW-1185">Reference proteome</keyword>
<feature type="transmembrane region" description="Helical" evidence="1">
    <location>
        <begin position="183"/>
        <end position="204"/>
    </location>
</feature>
<reference evidence="3" key="1">
    <citation type="submission" date="2022-11" db="UniProtKB">
        <authorList>
            <consortium name="WormBaseParasite"/>
        </authorList>
    </citation>
    <scope>IDENTIFICATION</scope>
</reference>
<proteinExistence type="predicted"/>
<evidence type="ECO:0000313" key="2">
    <source>
        <dbReference type="Proteomes" id="UP000887565"/>
    </source>
</evidence>
<accession>A0A915ICT6</accession>
<feature type="transmembrane region" description="Helical" evidence="1">
    <location>
        <begin position="148"/>
        <end position="171"/>
    </location>
</feature>
<dbReference type="AlphaFoldDB" id="A0A915ICT6"/>
<evidence type="ECO:0000313" key="3">
    <source>
        <dbReference type="WBParaSite" id="nRc.2.0.1.t11995-RA"/>
    </source>
</evidence>
<keyword evidence="1" id="KW-1133">Transmembrane helix</keyword>
<organism evidence="2 3">
    <name type="scientific">Romanomermis culicivorax</name>
    <name type="common">Nematode worm</name>
    <dbReference type="NCBI Taxonomy" id="13658"/>
    <lineage>
        <taxon>Eukaryota</taxon>
        <taxon>Metazoa</taxon>
        <taxon>Ecdysozoa</taxon>
        <taxon>Nematoda</taxon>
        <taxon>Enoplea</taxon>
        <taxon>Dorylaimia</taxon>
        <taxon>Mermithida</taxon>
        <taxon>Mermithoidea</taxon>
        <taxon>Mermithidae</taxon>
        <taxon>Romanomermis</taxon>
    </lineage>
</organism>
<dbReference type="WBParaSite" id="nRc.2.0.1.t11995-RA">
    <property type="protein sequence ID" value="nRc.2.0.1.t11995-RA"/>
    <property type="gene ID" value="nRc.2.0.1.g11995"/>
</dbReference>
<name>A0A915ICT6_ROMCU</name>
<keyword evidence="1" id="KW-0812">Transmembrane</keyword>
<protein>
    <submittedName>
        <fullName evidence="3">MARVEL domain-containing protein</fullName>
    </submittedName>
</protein>
<evidence type="ECO:0000256" key="1">
    <source>
        <dbReference type="SAM" id="Phobius"/>
    </source>
</evidence>
<feature type="transmembrane region" description="Helical" evidence="1">
    <location>
        <begin position="119"/>
        <end position="136"/>
    </location>
</feature>
<keyword evidence="1" id="KW-0472">Membrane</keyword>
<dbReference type="Proteomes" id="UP000887565">
    <property type="component" value="Unplaced"/>
</dbReference>
<sequence length="316" mass="35080">MYELTDLTVVQRHMRVMNGQHVADNGDLDFPNNLRNNDDSYKKSGYNGDFYAIGLCKEPLPKILGIRYPGPNKKRPTSSRGTYQRQLDHYIPNESPNALMNVENAPVHVKKPWAYAADVAWNGMVAFAIILMFYAAKWNRPYLITPKLIFDAIAAGIMTVSAVTVLILTSGTAYSGSRNYEHAAYAIFAATISCYIFAVTLKYFKYLLHKRAFLDGTLNGVFVLPFATHGVRMTDAEIWNHMELSAYGAATHSDVPPAYPGVAIPKDDATPADSTSSVVPVGMTGNTLNDADVNNQLPTYDQAQKLRENNQKKELM</sequence>